<name>A0AAU7BQJ0_9FLAO</name>
<proteinExistence type="predicted"/>
<evidence type="ECO:0008006" key="2">
    <source>
        <dbReference type="Google" id="ProtNLM"/>
    </source>
</evidence>
<gene>
    <name evidence="1" type="ORF">ABGB03_10800</name>
</gene>
<sequence length="204" mass="23264">MNKKWYIIGFVIILAFLSGVVTQQHISKPNQEIVLYFTSNAIDYDEVEEAVSDIKHQLEAVGVSNIQVTKFDNGEFNITYHSMSKVSDIKRILSNFGAISLNEEPPSQVPAEKSKASFNFDVYEIKTVSDTDFNIQYVTTSSSSKEGYKQNLETNYFAYKTSSIFDFHKQNETTAYKIYNQNRFVFSCNSHKIPEVRAGPYLLG</sequence>
<dbReference type="AlphaFoldDB" id="A0AAU7BQJ0"/>
<dbReference type="RefSeq" id="WP_347922527.1">
    <property type="nucleotide sequence ID" value="NZ_CP157199.1"/>
</dbReference>
<organism evidence="1">
    <name type="scientific">Pontimicrobium sp. SW4</name>
    <dbReference type="NCBI Taxonomy" id="3153519"/>
    <lineage>
        <taxon>Bacteria</taxon>
        <taxon>Pseudomonadati</taxon>
        <taxon>Bacteroidota</taxon>
        <taxon>Flavobacteriia</taxon>
        <taxon>Flavobacteriales</taxon>
        <taxon>Flavobacteriaceae</taxon>
        <taxon>Pontimicrobium</taxon>
    </lineage>
</organism>
<evidence type="ECO:0000313" key="1">
    <source>
        <dbReference type="EMBL" id="XBG60343.1"/>
    </source>
</evidence>
<accession>A0AAU7BQJ0</accession>
<dbReference type="EMBL" id="CP157199">
    <property type="protein sequence ID" value="XBG60343.1"/>
    <property type="molecule type" value="Genomic_DNA"/>
</dbReference>
<reference evidence="1" key="1">
    <citation type="submission" date="2024-05" db="EMBL/GenBank/DDBJ databases">
        <title>Pontimicrobium maritimus sp. nov., isolated form sea water.</title>
        <authorList>
            <person name="Muhammad N."/>
            <person name="Vuong T.Q."/>
            <person name="Han H.L."/>
            <person name="Kim S.-G."/>
        </authorList>
    </citation>
    <scope>NUCLEOTIDE SEQUENCE</scope>
    <source>
        <strain evidence="1">SW4</strain>
    </source>
</reference>
<protein>
    <recommendedName>
        <fullName evidence="2">HMA domain-containing protein</fullName>
    </recommendedName>
</protein>